<accession>A0A089HVF0</accession>
<proteinExistence type="predicted"/>
<evidence type="ECO:0000313" key="3">
    <source>
        <dbReference type="Proteomes" id="UP000029409"/>
    </source>
</evidence>
<dbReference type="AlphaFoldDB" id="A0A089HVF0"/>
<feature type="transmembrane region" description="Helical" evidence="1">
    <location>
        <begin position="56"/>
        <end position="74"/>
    </location>
</feature>
<protein>
    <submittedName>
        <fullName evidence="2">Uncharacterized protein</fullName>
    </submittedName>
</protein>
<dbReference type="Proteomes" id="UP000029409">
    <property type="component" value="Chromosome"/>
</dbReference>
<keyword evidence="1" id="KW-1133">Transmembrane helix</keyword>
<sequence>MVKRTCLTPTFAVGLEAGDCDTKSVQFFGGSVSVAVCGLLLHVQRNAGPASAYQHVYWLLLTVSLVSLGLVQWYRRGRARAASDDERWNVTSV</sequence>
<keyword evidence="1" id="KW-0472">Membrane</keyword>
<dbReference type="KEGG" id="pdu:PDUR_26730"/>
<keyword evidence="3" id="KW-1185">Reference proteome</keyword>
<dbReference type="EMBL" id="CP009288">
    <property type="protein sequence ID" value="AIQ15067.1"/>
    <property type="molecule type" value="Genomic_DNA"/>
</dbReference>
<evidence type="ECO:0000313" key="2">
    <source>
        <dbReference type="EMBL" id="AIQ15067.1"/>
    </source>
</evidence>
<keyword evidence="1" id="KW-0812">Transmembrane</keyword>
<name>A0A089HVF0_PAEDU</name>
<evidence type="ECO:0000256" key="1">
    <source>
        <dbReference type="SAM" id="Phobius"/>
    </source>
</evidence>
<reference evidence="2 3" key="1">
    <citation type="submission" date="2014-08" db="EMBL/GenBank/DDBJ databases">
        <title>Comparative genomics of the Paenibacillus odorifer group.</title>
        <authorList>
            <person name="den Bakker H.C."/>
            <person name="Tsai Y.-C."/>
            <person name="Martin N."/>
            <person name="Korlach J."/>
            <person name="Wiedmann M."/>
        </authorList>
    </citation>
    <scope>NUCLEOTIDE SEQUENCE [LARGE SCALE GENOMIC DNA]</scope>
    <source>
        <strain evidence="2 3">DSM 1735</strain>
    </source>
</reference>
<organism evidence="2 3">
    <name type="scientific">Paenibacillus durus</name>
    <name type="common">Paenibacillus azotofixans</name>
    <dbReference type="NCBI Taxonomy" id="44251"/>
    <lineage>
        <taxon>Bacteria</taxon>
        <taxon>Bacillati</taxon>
        <taxon>Bacillota</taxon>
        <taxon>Bacilli</taxon>
        <taxon>Bacillales</taxon>
        <taxon>Paenibacillaceae</taxon>
        <taxon>Paenibacillus</taxon>
    </lineage>
</organism>
<gene>
    <name evidence="2" type="ORF">PDUR_26730</name>
</gene>
<feature type="transmembrane region" description="Helical" evidence="1">
    <location>
        <begin position="27"/>
        <end position="44"/>
    </location>
</feature>
<dbReference type="RefSeq" id="WP_042208739.1">
    <property type="nucleotide sequence ID" value="NZ_CP009288.1"/>
</dbReference>